<dbReference type="Gene3D" id="2.10.260.10">
    <property type="match status" value="1"/>
</dbReference>
<dbReference type="Pfam" id="PF04014">
    <property type="entry name" value="MazE_antitoxin"/>
    <property type="match status" value="1"/>
</dbReference>
<keyword evidence="1" id="KW-0238">DNA-binding</keyword>
<dbReference type="SMART" id="SM00966">
    <property type="entry name" value="SpoVT_AbrB"/>
    <property type="match status" value="1"/>
</dbReference>
<reference evidence="4" key="1">
    <citation type="submission" date="2017-09" db="EMBL/GenBank/DDBJ databases">
        <title>Depth-based differentiation of microbial function through sediment-hosted aquifers and enrichment of novel symbionts in the deep terrestrial subsurface.</title>
        <authorList>
            <person name="Probst A.J."/>
            <person name="Ladd B."/>
            <person name="Jarett J.K."/>
            <person name="Geller-Mcgrath D.E."/>
            <person name="Sieber C.M.K."/>
            <person name="Emerson J.B."/>
            <person name="Anantharaman K."/>
            <person name="Thomas B.C."/>
            <person name="Malmstrom R."/>
            <person name="Stieglmeier M."/>
            <person name="Klingl A."/>
            <person name="Woyke T."/>
            <person name="Ryan C.M."/>
            <person name="Banfield J.F."/>
        </authorList>
    </citation>
    <scope>NUCLEOTIDE SEQUENCE [LARGE SCALE GENOMIC DNA]</scope>
</reference>
<evidence type="ECO:0000259" key="2">
    <source>
        <dbReference type="PROSITE" id="PS51740"/>
    </source>
</evidence>
<dbReference type="Proteomes" id="UP000229559">
    <property type="component" value="Unassembled WGS sequence"/>
</dbReference>
<name>A0A2M6YPL3_9BACT</name>
<dbReference type="PROSITE" id="PS51740">
    <property type="entry name" value="SPOVT_ABRB"/>
    <property type="match status" value="1"/>
</dbReference>
<evidence type="ECO:0000256" key="1">
    <source>
        <dbReference type="PROSITE-ProRule" id="PRU01076"/>
    </source>
</evidence>
<dbReference type="EMBL" id="PEXA01000055">
    <property type="protein sequence ID" value="PIU33078.1"/>
    <property type="molecule type" value="Genomic_DNA"/>
</dbReference>
<evidence type="ECO:0000313" key="3">
    <source>
        <dbReference type="EMBL" id="PIU33078.1"/>
    </source>
</evidence>
<evidence type="ECO:0000313" key="4">
    <source>
        <dbReference type="Proteomes" id="UP000229559"/>
    </source>
</evidence>
<dbReference type="InterPro" id="IPR037914">
    <property type="entry name" value="SpoVT-AbrB_sf"/>
</dbReference>
<feature type="domain" description="SpoVT-AbrB" evidence="2">
    <location>
        <begin position="2"/>
        <end position="48"/>
    </location>
</feature>
<accession>A0A2M6YPL3</accession>
<dbReference type="AlphaFoldDB" id="A0A2M6YPL3"/>
<sequence>MTHIVSITSQGQISIPSRLRRLYGLNKFKKVLIYSAGENRLIIEPVKDLLLLKGALKSARKISAKKVRAEFEKYLATRHLK</sequence>
<protein>
    <recommendedName>
        <fullName evidence="2">SpoVT-AbrB domain-containing protein</fullName>
    </recommendedName>
</protein>
<dbReference type="GO" id="GO:0003677">
    <property type="term" value="F:DNA binding"/>
    <property type="evidence" value="ECO:0007669"/>
    <property type="project" value="UniProtKB-UniRule"/>
</dbReference>
<proteinExistence type="predicted"/>
<dbReference type="SUPFAM" id="SSF89447">
    <property type="entry name" value="AbrB/MazE/MraZ-like"/>
    <property type="match status" value="1"/>
</dbReference>
<gene>
    <name evidence="3" type="ORF">COT04_01990</name>
</gene>
<organism evidence="3 4">
    <name type="scientific">Candidatus Shapirobacteria bacterium CG07_land_8_20_14_0_80_39_12</name>
    <dbReference type="NCBI Taxonomy" id="1974480"/>
    <lineage>
        <taxon>Bacteria</taxon>
        <taxon>Candidatus Shapironibacteriota</taxon>
    </lineage>
</organism>
<comment type="caution">
    <text evidence="3">The sequence shown here is derived from an EMBL/GenBank/DDBJ whole genome shotgun (WGS) entry which is preliminary data.</text>
</comment>
<dbReference type="InterPro" id="IPR007159">
    <property type="entry name" value="SpoVT-AbrB_dom"/>
</dbReference>